<dbReference type="OrthoDB" id="9768393at2"/>
<evidence type="ECO:0000313" key="9">
    <source>
        <dbReference type="EMBL" id="ATI42394.1"/>
    </source>
</evidence>
<dbReference type="EMBL" id="CP021404">
    <property type="protein sequence ID" value="ATI42394.1"/>
    <property type="molecule type" value="Genomic_DNA"/>
</dbReference>
<feature type="domain" description="PpiC" evidence="8">
    <location>
        <begin position="381"/>
        <end position="471"/>
    </location>
</feature>
<dbReference type="Pfam" id="PF13624">
    <property type="entry name" value="SurA_N_3"/>
    <property type="match status" value="1"/>
</dbReference>
<gene>
    <name evidence="9" type="ORF">CBW24_10475</name>
</gene>
<evidence type="ECO:0000256" key="2">
    <source>
        <dbReference type="ARBA" id="ARBA00022475"/>
    </source>
</evidence>
<keyword evidence="6" id="KW-0143">Chaperone</keyword>
<evidence type="ECO:0000256" key="1">
    <source>
        <dbReference type="ARBA" id="ARBA00004401"/>
    </source>
</evidence>
<comment type="similarity">
    <text evidence="7">Belongs to the PpiD chaperone family.</text>
</comment>
<evidence type="ECO:0000256" key="5">
    <source>
        <dbReference type="ARBA" id="ARBA00023136"/>
    </source>
</evidence>
<dbReference type="InterPro" id="IPR052029">
    <property type="entry name" value="PpiD_chaperone"/>
</dbReference>
<dbReference type="InterPro" id="IPR027304">
    <property type="entry name" value="Trigger_fact/SurA_dom_sf"/>
</dbReference>
<evidence type="ECO:0000313" key="10">
    <source>
        <dbReference type="Proteomes" id="UP000219050"/>
    </source>
</evidence>
<dbReference type="Proteomes" id="UP000219050">
    <property type="component" value="Chromosome"/>
</dbReference>
<evidence type="ECO:0000259" key="8">
    <source>
        <dbReference type="Pfam" id="PF13145"/>
    </source>
</evidence>
<keyword evidence="5" id="KW-0472">Membrane</keyword>
<accession>A0A291M0G9</accession>
<dbReference type="PANTHER" id="PTHR47529">
    <property type="entry name" value="PEPTIDYL-PROLYL CIS-TRANS ISOMERASE D"/>
    <property type="match status" value="1"/>
</dbReference>
<dbReference type="GO" id="GO:0005886">
    <property type="term" value="C:plasma membrane"/>
    <property type="evidence" value="ECO:0007669"/>
    <property type="project" value="UniProtKB-SubCell"/>
</dbReference>
<sequence>MASKAGRKTVNILIWGLLALLIVGLAGFGTVNFGGTSTAVATVDGREISGTDYFRALNGRISAAEQQLQRQITVPEAEQMGLTVAVQGELMGQAALNNEADRLGLSAGDERVAARIVADPNFQGISGNFDRESYEFVLDRNGIKASDYEDDVRLDAARALVQDAVAAGTPAPAFQTAALIDYFGQRRDVRWLALGPNDLSEPLPQPTEAMLQAHYDANPDAYTQPETREITYAVITPDMILDQIELDETAVQALYDERISQFQQPERRLVERLVFSSTDAADAALARIEAGEITFPELVAERGLTLEDVDLGERTEDSLGAAGADVFALEEPGIVGPVESDLGPVLYRMNGILSAQEVSFDEARGDLEEELRLAAARREIDQIRDDLDDRLAAGATIEDLANETDMEIGDIDWYPGVERGIASYTAFTETAAALEEGDFPELVQLADGGLYAARLDDVVPPTLRPLDEIREEVIAGWRNAEIRDRLMEQARTVQAQMGVGSALEDQGYAVETAKDVTRTGYLDGTPAEMLTTIFDLGAPGDTALLDEGNEVFLVTLDAINPPAEEDEQIALFRDAISEEINRSLANDVLTLYARELTDRSERSLNSAGIASVHSQIR</sequence>
<comment type="subcellular location">
    <subcellularLocation>
        <location evidence="1">Cell membrane</location>
        <topology evidence="1">Single-pass type II membrane protein</topology>
    </subcellularLocation>
</comment>
<feature type="domain" description="PpiC" evidence="8">
    <location>
        <begin position="247"/>
        <end position="364"/>
    </location>
</feature>
<dbReference type="InterPro" id="IPR000297">
    <property type="entry name" value="PPIase_PpiC"/>
</dbReference>
<evidence type="ECO:0000256" key="7">
    <source>
        <dbReference type="ARBA" id="ARBA00038408"/>
    </source>
</evidence>
<evidence type="ECO:0000256" key="4">
    <source>
        <dbReference type="ARBA" id="ARBA00022989"/>
    </source>
</evidence>
<dbReference type="AlphaFoldDB" id="A0A291M0G9"/>
<evidence type="ECO:0000256" key="3">
    <source>
        <dbReference type="ARBA" id="ARBA00022692"/>
    </source>
</evidence>
<dbReference type="RefSeq" id="WP_097373548.1">
    <property type="nucleotide sequence ID" value="NZ_CP021404.1"/>
</dbReference>
<name>A0A291M0G9_9RHOB</name>
<dbReference type="KEGG" id="cmag:CBW24_10475"/>
<dbReference type="SUPFAM" id="SSF109998">
    <property type="entry name" value="Triger factor/SurA peptide-binding domain-like"/>
    <property type="match status" value="1"/>
</dbReference>
<keyword evidence="10" id="KW-1185">Reference proteome</keyword>
<dbReference type="GO" id="GO:0003755">
    <property type="term" value="F:peptidyl-prolyl cis-trans isomerase activity"/>
    <property type="evidence" value="ECO:0007669"/>
    <property type="project" value="InterPro"/>
</dbReference>
<proteinExistence type="inferred from homology"/>
<dbReference type="Pfam" id="PF13145">
    <property type="entry name" value="Rotamase_2"/>
    <property type="match status" value="2"/>
</dbReference>
<keyword evidence="3" id="KW-0812">Transmembrane</keyword>
<reference evidence="9 10" key="1">
    <citation type="submission" date="2017-05" db="EMBL/GenBank/DDBJ databases">
        <title>Comparative genomic and metabolic analysis of manganese-oxidizing mechanisms in Celeribater manganoxidans DY25T: its adaption to the environment of polymetallic nodule.</title>
        <authorList>
            <person name="Wang X."/>
        </authorList>
    </citation>
    <scope>NUCLEOTIDE SEQUENCE [LARGE SCALE GENOMIC DNA]</scope>
    <source>
        <strain evidence="9 10">DY25</strain>
    </source>
</reference>
<dbReference type="SUPFAM" id="SSF54534">
    <property type="entry name" value="FKBP-like"/>
    <property type="match status" value="1"/>
</dbReference>
<keyword evidence="2" id="KW-1003">Cell membrane</keyword>
<keyword evidence="4" id="KW-1133">Transmembrane helix</keyword>
<organism evidence="9 10">
    <name type="scientific">Pacificitalea manganoxidans</name>
    <dbReference type="NCBI Taxonomy" id="1411902"/>
    <lineage>
        <taxon>Bacteria</taxon>
        <taxon>Pseudomonadati</taxon>
        <taxon>Pseudomonadota</taxon>
        <taxon>Alphaproteobacteria</taxon>
        <taxon>Rhodobacterales</taxon>
        <taxon>Paracoccaceae</taxon>
        <taxon>Pacificitalea</taxon>
    </lineage>
</organism>
<dbReference type="PANTHER" id="PTHR47529:SF1">
    <property type="entry name" value="PERIPLASMIC CHAPERONE PPID"/>
    <property type="match status" value="1"/>
</dbReference>
<evidence type="ECO:0000256" key="6">
    <source>
        <dbReference type="ARBA" id="ARBA00023186"/>
    </source>
</evidence>
<protein>
    <recommendedName>
        <fullName evidence="8">PpiC domain-containing protein</fullName>
    </recommendedName>
</protein>